<organism evidence="15 16">
    <name type="scientific">Alkanindiges illinoisensis</name>
    <dbReference type="NCBI Taxonomy" id="197183"/>
    <lineage>
        <taxon>Bacteria</taxon>
        <taxon>Pseudomonadati</taxon>
        <taxon>Pseudomonadota</taxon>
        <taxon>Gammaproteobacteria</taxon>
        <taxon>Moraxellales</taxon>
        <taxon>Moraxellaceae</taxon>
        <taxon>Alkanindiges</taxon>
    </lineage>
</organism>
<evidence type="ECO:0000256" key="12">
    <source>
        <dbReference type="SAM" id="Phobius"/>
    </source>
</evidence>
<keyword evidence="8" id="KW-0418">Kinase</keyword>
<feature type="domain" description="Response regulatory" evidence="14">
    <location>
        <begin position="1052"/>
        <end position="1164"/>
    </location>
</feature>
<dbReference type="PROSITE" id="PS50110">
    <property type="entry name" value="RESPONSE_REGULATORY"/>
    <property type="match status" value="1"/>
</dbReference>
<dbReference type="InterPro" id="IPR001734">
    <property type="entry name" value="Na/solute_symporter"/>
</dbReference>
<reference evidence="15 16" key="1">
    <citation type="submission" date="2019-03" db="EMBL/GenBank/DDBJ databases">
        <title>Alkanindiges illinoisensis: a potential pathogenic isolated from ascites of a gastric cancer patient with abdominal metastasis.</title>
        <authorList>
            <person name="Hu X."/>
            <person name="Yang B."/>
            <person name="Yan X."/>
            <person name="Lin L."/>
            <person name="Zhao H."/>
            <person name="Zhou F."/>
            <person name="Su B."/>
            <person name="Chen J."/>
            <person name="Rui Y."/>
            <person name="Wang Q."/>
            <person name="Zheng L."/>
        </authorList>
    </citation>
    <scope>NUCLEOTIDE SEQUENCE [LARGE SCALE GENOMIC DNA]</scope>
    <source>
        <strain evidence="15 16">NFYY 23406</strain>
    </source>
</reference>
<keyword evidence="16" id="KW-1185">Reference proteome</keyword>
<dbReference type="InterPro" id="IPR003661">
    <property type="entry name" value="HisK_dim/P_dom"/>
</dbReference>
<keyword evidence="9 12" id="KW-1133">Transmembrane helix</keyword>
<comment type="subcellular location">
    <subcellularLocation>
        <location evidence="2">Membrane</location>
        <topology evidence="2">Multi-pass membrane protein</topology>
    </subcellularLocation>
</comment>
<keyword evidence="7 12" id="KW-0812">Transmembrane</keyword>
<evidence type="ECO:0000313" key="16">
    <source>
        <dbReference type="Proteomes" id="UP000297834"/>
    </source>
</evidence>
<feature type="transmembrane region" description="Helical" evidence="12">
    <location>
        <begin position="6"/>
        <end position="24"/>
    </location>
</feature>
<evidence type="ECO:0000256" key="6">
    <source>
        <dbReference type="ARBA" id="ARBA00022679"/>
    </source>
</evidence>
<feature type="transmembrane region" description="Helical" evidence="12">
    <location>
        <begin position="275"/>
        <end position="296"/>
    </location>
</feature>
<protein>
    <recommendedName>
        <fullName evidence="4">histidine kinase</fullName>
        <ecNumber evidence="4">2.7.13.3</ecNumber>
    </recommendedName>
</protein>
<feature type="transmembrane region" description="Helical" evidence="12">
    <location>
        <begin position="434"/>
        <end position="455"/>
    </location>
</feature>
<dbReference type="EC" id="2.7.13.3" evidence="4"/>
<dbReference type="PROSITE" id="PS50109">
    <property type="entry name" value="HIS_KIN"/>
    <property type="match status" value="1"/>
</dbReference>
<feature type="transmembrane region" description="Helical" evidence="12">
    <location>
        <begin position="36"/>
        <end position="54"/>
    </location>
</feature>
<dbReference type="Gene3D" id="3.30.450.20">
    <property type="entry name" value="PAS domain"/>
    <property type="match status" value="1"/>
</dbReference>
<dbReference type="InterPro" id="IPR003594">
    <property type="entry name" value="HATPase_dom"/>
</dbReference>
<dbReference type="SMART" id="SM00388">
    <property type="entry name" value="HisKA"/>
    <property type="match status" value="1"/>
</dbReference>
<comment type="caution">
    <text evidence="15">The sequence shown here is derived from an EMBL/GenBank/DDBJ whole genome shotgun (WGS) entry which is preliminary data.</text>
</comment>
<dbReference type="InterPro" id="IPR000014">
    <property type="entry name" value="PAS"/>
</dbReference>
<dbReference type="FunFam" id="3.30.565.10:FF:000049">
    <property type="entry name" value="Two-component sensor histidine kinase"/>
    <property type="match status" value="1"/>
</dbReference>
<comment type="catalytic activity">
    <reaction evidence="1">
        <text>ATP + protein L-histidine = ADP + protein N-phospho-L-histidine.</text>
        <dbReference type="EC" id="2.7.13.3"/>
    </reaction>
</comment>
<feature type="transmembrane region" description="Helical" evidence="12">
    <location>
        <begin position="185"/>
        <end position="211"/>
    </location>
</feature>
<feature type="domain" description="Histidine kinase" evidence="13">
    <location>
        <begin position="816"/>
        <end position="1032"/>
    </location>
</feature>
<evidence type="ECO:0000256" key="1">
    <source>
        <dbReference type="ARBA" id="ARBA00000085"/>
    </source>
</evidence>
<feature type="modified residue" description="4-aspartylphosphate" evidence="11">
    <location>
        <position position="1101"/>
    </location>
</feature>
<evidence type="ECO:0000256" key="5">
    <source>
        <dbReference type="ARBA" id="ARBA00022553"/>
    </source>
</evidence>
<dbReference type="RefSeq" id="WP_134244408.1">
    <property type="nucleotide sequence ID" value="NZ_SNTY01000025.1"/>
</dbReference>
<feature type="transmembrane region" description="Helical" evidence="12">
    <location>
        <begin position="113"/>
        <end position="131"/>
    </location>
</feature>
<feature type="transmembrane region" description="Helical" evidence="12">
    <location>
        <begin position="321"/>
        <end position="350"/>
    </location>
</feature>
<dbReference type="CDD" id="cd10322">
    <property type="entry name" value="SLC5sbd"/>
    <property type="match status" value="1"/>
</dbReference>
<evidence type="ECO:0000256" key="2">
    <source>
        <dbReference type="ARBA" id="ARBA00004141"/>
    </source>
</evidence>
<dbReference type="CDD" id="cd00130">
    <property type="entry name" value="PAS"/>
    <property type="match status" value="1"/>
</dbReference>
<dbReference type="SUPFAM" id="SSF55874">
    <property type="entry name" value="ATPase domain of HSP90 chaperone/DNA topoisomerase II/histidine kinase"/>
    <property type="match status" value="1"/>
</dbReference>
<dbReference type="SUPFAM" id="SSF52172">
    <property type="entry name" value="CheY-like"/>
    <property type="match status" value="1"/>
</dbReference>
<feature type="transmembrane region" description="Helical" evidence="12">
    <location>
        <begin position="66"/>
        <end position="85"/>
    </location>
</feature>
<dbReference type="CDD" id="cd00082">
    <property type="entry name" value="HisKA"/>
    <property type="match status" value="1"/>
</dbReference>
<keyword evidence="6" id="KW-0808">Transferase</keyword>
<dbReference type="InterPro" id="IPR005467">
    <property type="entry name" value="His_kinase_dom"/>
</dbReference>
<feature type="transmembrane region" description="Helical" evidence="12">
    <location>
        <begin position="151"/>
        <end position="173"/>
    </location>
</feature>
<dbReference type="Proteomes" id="UP000297834">
    <property type="component" value="Unassembled WGS sequence"/>
</dbReference>
<dbReference type="Gene3D" id="3.30.565.10">
    <property type="entry name" value="Histidine kinase-like ATPase, C-terminal domain"/>
    <property type="match status" value="1"/>
</dbReference>
<dbReference type="PANTHER" id="PTHR43047:SF9">
    <property type="entry name" value="HISTIDINE KINASE"/>
    <property type="match status" value="1"/>
</dbReference>
<dbReference type="GO" id="GO:0005886">
    <property type="term" value="C:plasma membrane"/>
    <property type="evidence" value="ECO:0007669"/>
    <property type="project" value="TreeGrafter"/>
</dbReference>
<dbReference type="SMART" id="SM00448">
    <property type="entry name" value="REC"/>
    <property type="match status" value="1"/>
</dbReference>
<feature type="transmembrane region" description="Helical" evidence="12">
    <location>
        <begin position="237"/>
        <end position="254"/>
    </location>
</feature>
<evidence type="ECO:0000256" key="7">
    <source>
        <dbReference type="ARBA" id="ARBA00022692"/>
    </source>
</evidence>
<comment type="similarity">
    <text evidence="3">Belongs to the sodium:solute symporter (SSF) (TC 2.A.21) family.</text>
</comment>
<name>A0A4Y7XCA4_9GAMM</name>
<dbReference type="OrthoDB" id="9764438at2"/>
<evidence type="ECO:0000259" key="14">
    <source>
        <dbReference type="PROSITE" id="PS50110"/>
    </source>
</evidence>
<dbReference type="Gene3D" id="1.10.287.130">
    <property type="match status" value="1"/>
</dbReference>
<dbReference type="GO" id="GO:0000155">
    <property type="term" value="F:phosphorelay sensor kinase activity"/>
    <property type="evidence" value="ECO:0007669"/>
    <property type="project" value="InterPro"/>
</dbReference>
<dbReference type="SUPFAM" id="SSF55785">
    <property type="entry name" value="PYP-like sensor domain (PAS domain)"/>
    <property type="match status" value="1"/>
</dbReference>
<evidence type="ECO:0000256" key="4">
    <source>
        <dbReference type="ARBA" id="ARBA00012438"/>
    </source>
</evidence>
<dbReference type="SMART" id="SM00387">
    <property type="entry name" value="HATPase_c"/>
    <property type="match status" value="1"/>
</dbReference>
<dbReference type="GO" id="GO:0009927">
    <property type="term" value="F:histidine phosphotransfer kinase activity"/>
    <property type="evidence" value="ECO:0007669"/>
    <property type="project" value="TreeGrafter"/>
</dbReference>
<dbReference type="Gene3D" id="1.20.1730.10">
    <property type="entry name" value="Sodium/glucose cotransporter"/>
    <property type="match status" value="1"/>
</dbReference>
<evidence type="ECO:0000256" key="9">
    <source>
        <dbReference type="ARBA" id="ARBA00022989"/>
    </source>
</evidence>
<dbReference type="InterPro" id="IPR036097">
    <property type="entry name" value="HisK_dim/P_sf"/>
</dbReference>
<dbReference type="AlphaFoldDB" id="A0A4Y7XCA4"/>
<feature type="transmembrane region" description="Helical" evidence="12">
    <location>
        <begin position="406"/>
        <end position="427"/>
    </location>
</feature>
<dbReference type="Pfam" id="PF00072">
    <property type="entry name" value="Response_reg"/>
    <property type="match status" value="1"/>
</dbReference>
<dbReference type="PRINTS" id="PR00344">
    <property type="entry name" value="BCTRLSENSOR"/>
</dbReference>
<evidence type="ECO:0000313" key="15">
    <source>
        <dbReference type="EMBL" id="TEU26939.1"/>
    </source>
</evidence>
<dbReference type="InterPro" id="IPR001789">
    <property type="entry name" value="Sig_transdc_resp-reg_receiver"/>
</dbReference>
<dbReference type="Pfam" id="PF02518">
    <property type="entry name" value="HATPase_c"/>
    <property type="match status" value="1"/>
</dbReference>
<evidence type="ECO:0000256" key="3">
    <source>
        <dbReference type="ARBA" id="ARBA00006434"/>
    </source>
</evidence>
<dbReference type="InterPro" id="IPR035965">
    <property type="entry name" value="PAS-like_dom_sf"/>
</dbReference>
<evidence type="ECO:0000256" key="10">
    <source>
        <dbReference type="ARBA" id="ARBA00023136"/>
    </source>
</evidence>
<dbReference type="Pfam" id="PF00512">
    <property type="entry name" value="HisKA"/>
    <property type="match status" value="1"/>
</dbReference>
<evidence type="ECO:0000259" key="13">
    <source>
        <dbReference type="PROSITE" id="PS50109"/>
    </source>
</evidence>
<dbReference type="GO" id="GO:0022857">
    <property type="term" value="F:transmembrane transporter activity"/>
    <property type="evidence" value="ECO:0007669"/>
    <property type="project" value="InterPro"/>
</dbReference>
<dbReference type="Gene3D" id="3.40.50.2300">
    <property type="match status" value="1"/>
</dbReference>
<dbReference type="PROSITE" id="PS50283">
    <property type="entry name" value="NA_SOLUT_SYMP_3"/>
    <property type="match status" value="1"/>
</dbReference>
<dbReference type="EMBL" id="SNTY01000025">
    <property type="protein sequence ID" value="TEU26939.1"/>
    <property type="molecule type" value="Genomic_DNA"/>
</dbReference>
<sequence>MNSWLVIGVLAIYIAALFACAFFGEKYACRLSQRGRMLMFSLTLGVYCSSWTFYGAVGETVRNGIGFLPIYLGPLLFLCFAYDVWRRLGNIRQRQPISSIADFIAARYGKSGFLAALVTILAVIAILPYLALQLRAIALSTVVLLDQHENAAITTHGVLLLTALLAGIAMLFGTRQAASNGQQGGLMVAVAFESAVKLLALIIVALFVLLFSQHPVEQIGRDIGVTFQQIQREGLPNSFWTQTLLAGAAIICLPRQFHVAVVELKDKRHLNGARFWFSVYLLLMVLAIIPIASWALHMPSTTLPVPDVAVLMLPVMHEQTWLALLAFIGGFSAATGMLLVATLALSIMLSNDLILPALWRFNLLSKNDQRLSYWIRMIRRVCIGVVMLLGYVVYRMLSDTNQLSAFGLLAFSAVIQFAPALIGGLYWRGGSCHGVIIGLLAGFALWGYTLFWPAILRNMPSSHQEWALSLLYQGPWQQHWLKPESLLGFSSLDPLTHGVLWSLGLNLLLYILVPKYKRLSIAEQIQAESFFKHDVYEDEHSASSNANTTAESLEQLEQQTRLSIDDLIALSSRINGPQRTEAAFMQFAADNHLPFDKKMLADHRWWRCTEQYLASAVGAASARTLLTTVLVNNGLAVGQVVNILDQASQWQRFNQSLLMIMMDYMTQAVSVVDADMRLVAWNKRYLELFDYPENFVYVGCPVANLIRYNAERGECGHGDVEDHIARRIMWMRAGNPHEFERQRADGRIIEMRGHPITGGGFVTTYADITVYRHTEALLEARVQERTQQLERALREQQYARQQADLANTSKTRFIAAASHDLLQPMHAARLFAAALEHANLPPADQETLQQLDRALHGAESIMTALLDIARLDGNGMKPNLTEFALNDLLHDLQVQFQPIAEQRGLQLRVHATRLWVKTDPQWLRRMLQNFVSNALRYTAQGRVVVGVMGSGSQPDHLRVGVWDTGPGIAEAQQAQLFAEFQRAGHTSPWGEQGIGLGLAIVERMAKRLGHQISFHSKVDHGSCFMLELPTVQPRQQTVSSSAPVQNTLTSLKVLCLDNDLTILQGMQLLLDKWGCQLFLAQTPEQARQILSTETIQVLLVDQHLDADIEGLEFLLKYNSNKIPAALITADSNPDLPQIVKEHSIVLLKKPLKPAALRAFLAGIRA</sequence>
<dbReference type="STRING" id="1120977.GCA_000619845_02612"/>
<gene>
    <name evidence="15" type="ORF">E2B99_07405</name>
</gene>
<dbReference type="InterPro" id="IPR004358">
    <property type="entry name" value="Sig_transdc_His_kin-like_C"/>
</dbReference>
<dbReference type="InterPro" id="IPR036890">
    <property type="entry name" value="HATPase_C_sf"/>
</dbReference>
<proteinExistence type="inferred from homology"/>
<feature type="transmembrane region" description="Helical" evidence="12">
    <location>
        <begin position="371"/>
        <end position="394"/>
    </location>
</feature>
<dbReference type="PANTHER" id="PTHR43047">
    <property type="entry name" value="TWO-COMPONENT HISTIDINE PROTEIN KINASE"/>
    <property type="match status" value="1"/>
</dbReference>
<evidence type="ECO:0000256" key="8">
    <source>
        <dbReference type="ARBA" id="ARBA00022777"/>
    </source>
</evidence>
<evidence type="ECO:0000256" key="11">
    <source>
        <dbReference type="PROSITE-ProRule" id="PRU00169"/>
    </source>
</evidence>
<keyword evidence="10 12" id="KW-0472">Membrane</keyword>
<dbReference type="Pfam" id="PF12860">
    <property type="entry name" value="PAS_7"/>
    <property type="match status" value="1"/>
</dbReference>
<dbReference type="InterPro" id="IPR038377">
    <property type="entry name" value="Na/Glc_symporter_sf"/>
</dbReference>
<accession>A0A4Y7XCA4</accession>
<dbReference type="InterPro" id="IPR011006">
    <property type="entry name" value="CheY-like_superfamily"/>
</dbReference>
<dbReference type="SUPFAM" id="SSF47384">
    <property type="entry name" value="Homodimeric domain of signal transducing histidine kinase"/>
    <property type="match status" value="1"/>
</dbReference>
<keyword evidence="5 11" id="KW-0597">Phosphoprotein</keyword>